<dbReference type="GO" id="GO:0050661">
    <property type="term" value="F:NADP binding"/>
    <property type="evidence" value="ECO:0007669"/>
    <property type="project" value="InterPro"/>
</dbReference>
<gene>
    <name evidence="7" type="ORF">D9619_005832</name>
</gene>
<dbReference type="InterPro" id="IPR020946">
    <property type="entry name" value="Flavin_mOase-like"/>
</dbReference>
<dbReference type="Proteomes" id="UP000567179">
    <property type="component" value="Unassembled WGS sequence"/>
</dbReference>
<sequence>MRVVIVGAGPSGLVTCKSLLEAATPQFPFDPIVLEQELEIGTAINLVAGGNLKTGIESGVLQAAYQFFRLSSAEYVQYLEDYADYFNLRERINLQCKVVNLKRLKSGQHEVTYRRALSVSAWEEEVITADYVALCAGLHVTPAIPSIPGIEHILDQTKETNGGIAPAIFHSVDYKHKAQLTGRRVMILGTGETGMDLAYDAAKAGAKEVVLCSRSGFLSFPKALNDFELFGFGFKSKTPVPIDSLITNLGETAYVHPWIARSHIRWFISDFVIKRILWLLTGTQAGCNQWVGELEPHRLGRAYVFLNKSHKAMPYINRPYRKRAWYLDYISRYIDPPEDSPPQTNFTVELAPFPSHFTDEGHPVFTPSKRKDYARISKMDIRPDTIVYATGYTQNFSYLDEDSHYPTPHDADLRDIARSGDESVGFIGYVRPGVGAIPPIAEMQAFFWISLIKKDVKMPLAPPHYHLLQPNNARITYGVDHSAYMSTLAKDIGAAPGLLELWWMHGFKTLLCYCFGAAFCAFYRLVGPFKSESAPRVVNTELWETISRRGLIGNVIMGLIPMVFYLSLNACALLLGFGWQLLGGTV</sequence>
<comment type="similarity">
    <text evidence="1">Belongs to the FMO family.</text>
</comment>
<keyword evidence="3" id="KW-0274">FAD</keyword>
<dbReference type="InterPro" id="IPR036188">
    <property type="entry name" value="FAD/NAD-bd_sf"/>
</dbReference>
<evidence type="ECO:0000256" key="1">
    <source>
        <dbReference type="ARBA" id="ARBA00009183"/>
    </source>
</evidence>
<evidence type="ECO:0000256" key="2">
    <source>
        <dbReference type="ARBA" id="ARBA00022630"/>
    </source>
</evidence>
<reference evidence="7 8" key="1">
    <citation type="journal article" date="2020" name="ISME J.">
        <title>Uncovering the hidden diversity of litter-decomposition mechanisms in mushroom-forming fungi.</title>
        <authorList>
            <person name="Floudas D."/>
            <person name="Bentzer J."/>
            <person name="Ahren D."/>
            <person name="Johansson T."/>
            <person name="Persson P."/>
            <person name="Tunlid A."/>
        </authorList>
    </citation>
    <scope>NUCLEOTIDE SEQUENCE [LARGE SCALE GENOMIC DNA]</scope>
    <source>
        <strain evidence="7 8">CBS 101986</strain>
    </source>
</reference>
<feature type="transmembrane region" description="Helical" evidence="6">
    <location>
        <begin position="502"/>
        <end position="526"/>
    </location>
</feature>
<dbReference type="InterPro" id="IPR050346">
    <property type="entry name" value="FMO-like"/>
</dbReference>
<dbReference type="EMBL" id="JAACJJ010000001">
    <property type="protein sequence ID" value="KAF5330441.1"/>
    <property type="molecule type" value="Genomic_DNA"/>
</dbReference>
<dbReference type="InterPro" id="IPR000960">
    <property type="entry name" value="Flavin_mOase"/>
</dbReference>
<evidence type="ECO:0000256" key="4">
    <source>
        <dbReference type="ARBA" id="ARBA00022857"/>
    </source>
</evidence>
<dbReference type="OrthoDB" id="74360at2759"/>
<dbReference type="Pfam" id="PF00743">
    <property type="entry name" value="FMO-like"/>
    <property type="match status" value="2"/>
</dbReference>
<dbReference type="GO" id="GO:0004499">
    <property type="term" value="F:N,N-dimethylaniline monooxygenase activity"/>
    <property type="evidence" value="ECO:0007669"/>
    <property type="project" value="InterPro"/>
</dbReference>
<keyword evidence="8" id="KW-1185">Reference proteome</keyword>
<organism evidence="7 8">
    <name type="scientific">Psilocybe cf. subviscida</name>
    <dbReference type="NCBI Taxonomy" id="2480587"/>
    <lineage>
        <taxon>Eukaryota</taxon>
        <taxon>Fungi</taxon>
        <taxon>Dikarya</taxon>
        <taxon>Basidiomycota</taxon>
        <taxon>Agaricomycotina</taxon>
        <taxon>Agaricomycetes</taxon>
        <taxon>Agaricomycetidae</taxon>
        <taxon>Agaricales</taxon>
        <taxon>Agaricineae</taxon>
        <taxon>Strophariaceae</taxon>
        <taxon>Psilocybe</taxon>
    </lineage>
</organism>
<dbReference type="PIRSF" id="PIRSF000332">
    <property type="entry name" value="FMO"/>
    <property type="match status" value="1"/>
</dbReference>
<evidence type="ECO:0000313" key="7">
    <source>
        <dbReference type="EMBL" id="KAF5330441.1"/>
    </source>
</evidence>
<proteinExistence type="inferred from homology"/>
<evidence type="ECO:0000313" key="8">
    <source>
        <dbReference type="Proteomes" id="UP000567179"/>
    </source>
</evidence>
<dbReference type="AlphaFoldDB" id="A0A8H5BWC0"/>
<dbReference type="Gene3D" id="3.50.50.60">
    <property type="entry name" value="FAD/NAD(P)-binding domain"/>
    <property type="match status" value="1"/>
</dbReference>
<evidence type="ECO:0000256" key="6">
    <source>
        <dbReference type="SAM" id="Phobius"/>
    </source>
</evidence>
<keyword evidence="2" id="KW-0285">Flavoprotein</keyword>
<keyword evidence="6" id="KW-0472">Membrane</keyword>
<dbReference type="GO" id="GO:0050660">
    <property type="term" value="F:flavin adenine dinucleotide binding"/>
    <property type="evidence" value="ECO:0007669"/>
    <property type="project" value="InterPro"/>
</dbReference>
<protein>
    <recommendedName>
        <fullName evidence="9">FAD/NAD(P)-binding domain-containing protein</fullName>
    </recommendedName>
</protein>
<comment type="caution">
    <text evidence="7">The sequence shown here is derived from an EMBL/GenBank/DDBJ whole genome shotgun (WGS) entry which is preliminary data.</text>
</comment>
<keyword evidence="6" id="KW-0812">Transmembrane</keyword>
<accession>A0A8H5BWC0</accession>
<dbReference type="SUPFAM" id="SSF51905">
    <property type="entry name" value="FAD/NAD(P)-binding domain"/>
    <property type="match status" value="2"/>
</dbReference>
<keyword evidence="6" id="KW-1133">Transmembrane helix</keyword>
<feature type="transmembrane region" description="Helical" evidence="6">
    <location>
        <begin position="555"/>
        <end position="579"/>
    </location>
</feature>
<evidence type="ECO:0000256" key="5">
    <source>
        <dbReference type="ARBA" id="ARBA00023002"/>
    </source>
</evidence>
<evidence type="ECO:0008006" key="9">
    <source>
        <dbReference type="Google" id="ProtNLM"/>
    </source>
</evidence>
<dbReference type="PANTHER" id="PTHR23023">
    <property type="entry name" value="DIMETHYLANILINE MONOOXYGENASE"/>
    <property type="match status" value="1"/>
</dbReference>
<keyword evidence="4" id="KW-0521">NADP</keyword>
<keyword evidence="5" id="KW-0560">Oxidoreductase</keyword>
<name>A0A8H5BWC0_9AGAR</name>
<evidence type="ECO:0000256" key="3">
    <source>
        <dbReference type="ARBA" id="ARBA00022827"/>
    </source>
</evidence>